<evidence type="ECO:0000313" key="9">
    <source>
        <dbReference type="Proteomes" id="UP000011885"/>
    </source>
</evidence>
<keyword evidence="9" id="KW-1185">Reference proteome</keyword>
<organism evidence="8 9">
    <name type="scientific">Rhodopirellula sallentina SM41</name>
    <dbReference type="NCBI Taxonomy" id="1263870"/>
    <lineage>
        <taxon>Bacteria</taxon>
        <taxon>Pseudomonadati</taxon>
        <taxon>Planctomycetota</taxon>
        <taxon>Planctomycetia</taxon>
        <taxon>Pirellulales</taxon>
        <taxon>Pirellulaceae</taxon>
        <taxon>Rhodopirellula</taxon>
    </lineage>
</organism>
<dbReference type="Gene3D" id="1.10.510.10">
    <property type="entry name" value="Transferase(Phosphotransferase) domain 1"/>
    <property type="match status" value="1"/>
</dbReference>
<accession>M5TVM5</accession>
<dbReference type="InterPro" id="IPR011990">
    <property type="entry name" value="TPR-like_helical_dom_sf"/>
</dbReference>
<name>M5TVM5_9BACT</name>
<evidence type="ECO:0000256" key="2">
    <source>
        <dbReference type="ARBA" id="ARBA00022741"/>
    </source>
</evidence>
<dbReference type="Gene3D" id="3.30.200.20">
    <property type="entry name" value="Phosphorylase Kinase, domain 1"/>
    <property type="match status" value="1"/>
</dbReference>
<evidence type="ECO:0000259" key="7">
    <source>
        <dbReference type="PROSITE" id="PS50011"/>
    </source>
</evidence>
<sequence>MHDPETSDDDLAAVDTLASDFLARYRDGERPSVEEYARRHPQHSDTIREMFPLVASVERIKIIEQVAEDGSATLAGRELSQLGDFRIVREIGRGGMGIVFEAHQESLDRVVAIKVLPKRSLLDDEALTRFRTEATTAASMHHANIVPIYGSGESEGAHFLVMQLVRGDSLDKMLSAGTEFSFHRVATIGAQVSDAIAYAHAAGVLHRDIKPANILIEEQGTAQVTDFGLARNLDNEATKTHAVSGSLRYMAPERFTGVSEETGDVYGIGITLHELLVGQPAFQANDAEHLMGLIAQGRIKPVNTLRPDVPIDLATIVSKAIHVDPSLRYPSAAELGDDLKRFLADEPIHARRTSICGRLFRWIRRNPKLAGAVGIAAFALTAATVISTIALFVTAAANQRSEEALRSSEETVDLALQSLDGVVDIVSQSPTSASLPFDDAFDDDLLPKVDLEISPSTAQVLERLQPIYERLSQQSPTRSDIVLRRVDSSIQLARIQHSLGRTADSIETLRSSLTLLSERDTSNSTLESDLQLRIARLNNELGTMYAAEYQRDGSVSCYLAAIDAASELGTTNVAGQTELARAHLYLGDRPPQLRHDETFTRERRSDALSHIDQAILILEELRESSTPTKTINILYASSLSARSQLMQGPKLNHIDFDAAISVLRQQLESTPQDATVRFELVKTLAEINLRGPRSPRQLGEARKRLSEALREIETLLASHPANTVYLTTEVHLRHKLSAIARTQARYDHAADLLSEAIQIQTRLLQAQPDSVAQRCWRAMLYRSQATLYHQWDKPDAAETAFANAKADVLAIDPEWKDHPFVVRTSDTVRKLDETLTRPTR</sequence>
<keyword evidence="6" id="KW-0812">Transmembrane</keyword>
<dbReference type="RefSeq" id="WP_008685879.1">
    <property type="nucleotide sequence ID" value="NZ_ANOH01000369.1"/>
</dbReference>
<dbReference type="CDD" id="cd14014">
    <property type="entry name" value="STKc_PknB_like"/>
    <property type="match status" value="1"/>
</dbReference>
<protein>
    <submittedName>
        <fullName evidence="8">Serine/threonine protein kinase</fullName>
    </submittedName>
</protein>
<evidence type="ECO:0000256" key="5">
    <source>
        <dbReference type="PROSITE-ProRule" id="PRU10141"/>
    </source>
</evidence>
<dbReference type="PROSITE" id="PS00107">
    <property type="entry name" value="PROTEIN_KINASE_ATP"/>
    <property type="match status" value="1"/>
</dbReference>
<keyword evidence="8" id="KW-0723">Serine/threonine-protein kinase</keyword>
<dbReference type="PROSITE" id="PS00108">
    <property type="entry name" value="PROTEIN_KINASE_ST"/>
    <property type="match status" value="1"/>
</dbReference>
<evidence type="ECO:0000256" key="3">
    <source>
        <dbReference type="ARBA" id="ARBA00022777"/>
    </source>
</evidence>
<keyword evidence="4 5" id="KW-0067">ATP-binding</keyword>
<dbReference type="Proteomes" id="UP000011885">
    <property type="component" value="Unassembled WGS sequence"/>
</dbReference>
<reference evidence="8 9" key="1">
    <citation type="journal article" date="2013" name="Mar. Genomics">
        <title>Expression of sulfatases in Rhodopirellula baltica and the diversity of sulfatases in the genus Rhodopirellula.</title>
        <authorList>
            <person name="Wegner C.E."/>
            <person name="Richter-Heitmann T."/>
            <person name="Klindworth A."/>
            <person name="Klockow C."/>
            <person name="Richter M."/>
            <person name="Achstetter T."/>
            <person name="Glockner F.O."/>
            <person name="Harder J."/>
        </authorList>
    </citation>
    <scope>NUCLEOTIDE SEQUENCE [LARGE SCALE GENOMIC DNA]</scope>
    <source>
        <strain evidence="8 9">SM41</strain>
    </source>
</reference>
<keyword evidence="6" id="KW-0472">Membrane</keyword>
<dbReference type="InterPro" id="IPR000719">
    <property type="entry name" value="Prot_kinase_dom"/>
</dbReference>
<evidence type="ECO:0000256" key="1">
    <source>
        <dbReference type="ARBA" id="ARBA00022679"/>
    </source>
</evidence>
<feature type="transmembrane region" description="Helical" evidence="6">
    <location>
        <begin position="369"/>
        <end position="393"/>
    </location>
</feature>
<dbReference type="InterPro" id="IPR011009">
    <property type="entry name" value="Kinase-like_dom_sf"/>
</dbReference>
<dbReference type="SMART" id="SM00220">
    <property type="entry name" value="S_TKc"/>
    <property type="match status" value="1"/>
</dbReference>
<keyword evidence="1" id="KW-0808">Transferase</keyword>
<feature type="domain" description="Protein kinase" evidence="7">
    <location>
        <begin position="85"/>
        <end position="343"/>
    </location>
</feature>
<dbReference type="GO" id="GO:0004674">
    <property type="term" value="F:protein serine/threonine kinase activity"/>
    <property type="evidence" value="ECO:0007669"/>
    <property type="project" value="UniProtKB-KW"/>
</dbReference>
<evidence type="ECO:0000313" key="8">
    <source>
        <dbReference type="EMBL" id="EMI53210.1"/>
    </source>
</evidence>
<dbReference type="PANTHER" id="PTHR43289">
    <property type="entry name" value="MITOGEN-ACTIVATED PROTEIN KINASE KINASE KINASE 20-RELATED"/>
    <property type="match status" value="1"/>
</dbReference>
<gene>
    <name evidence="8" type="ORF">RSSM_05363</name>
</gene>
<keyword evidence="2 5" id="KW-0547">Nucleotide-binding</keyword>
<feature type="binding site" evidence="5">
    <location>
        <position position="114"/>
    </location>
    <ligand>
        <name>ATP</name>
        <dbReference type="ChEBI" id="CHEBI:30616"/>
    </ligand>
</feature>
<dbReference type="InterPro" id="IPR017441">
    <property type="entry name" value="Protein_kinase_ATP_BS"/>
</dbReference>
<keyword evidence="6" id="KW-1133">Transmembrane helix</keyword>
<dbReference type="Gene3D" id="1.25.40.10">
    <property type="entry name" value="Tetratricopeptide repeat domain"/>
    <property type="match status" value="2"/>
</dbReference>
<dbReference type="EMBL" id="ANOH01000369">
    <property type="protein sequence ID" value="EMI53210.1"/>
    <property type="molecule type" value="Genomic_DNA"/>
</dbReference>
<dbReference type="PATRIC" id="fig|1263870.3.peg.5688"/>
<dbReference type="OrthoDB" id="6111975at2"/>
<dbReference type="Pfam" id="PF00069">
    <property type="entry name" value="Pkinase"/>
    <property type="match status" value="1"/>
</dbReference>
<evidence type="ECO:0000256" key="6">
    <source>
        <dbReference type="SAM" id="Phobius"/>
    </source>
</evidence>
<keyword evidence="3 8" id="KW-0418">Kinase</keyword>
<comment type="caution">
    <text evidence="8">The sequence shown here is derived from an EMBL/GenBank/DDBJ whole genome shotgun (WGS) entry which is preliminary data.</text>
</comment>
<evidence type="ECO:0000256" key="4">
    <source>
        <dbReference type="ARBA" id="ARBA00022840"/>
    </source>
</evidence>
<dbReference type="InterPro" id="IPR008271">
    <property type="entry name" value="Ser/Thr_kinase_AS"/>
</dbReference>
<proteinExistence type="predicted"/>
<dbReference type="AlphaFoldDB" id="M5TVM5"/>
<dbReference type="SUPFAM" id="SSF48452">
    <property type="entry name" value="TPR-like"/>
    <property type="match status" value="1"/>
</dbReference>
<dbReference type="SUPFAM" id="SSF56112">
    <property type="entry name" value="Protein kinase-like (PK-like)"/>
    <property type="match status" value="1"/>
</dbReference>
<dbReference type="GO" id="GO:0005524">
    <property type="term" value="F:ATP binding"/>
    <property type="evidence" value="ECO:0007669"/>
    <property type="project" value="UniProtKB-UniRule"/>
</dbReference>
<dbReference type="PANTHER" id="PTHR43289:SF6">
    <property type="entry name" value="SERINE_THREONINE-PROTEIN KINASE NEKL-3"/>
    <property type="match status" value="1"/>
</dbReference>
<dbReference type="PROSITE" id="PS50011">
    <property type="entry name" value="PROTEIN_KINASE_DOM"/>
    <property type="match status" value="1"/>
</dbReference>